<gene>
    <name evidence="2" type="ORF">HCR03_11325</name>
</gene>
<dbReference type="Proteomes" id="UP000515909">
    <property type="component" value="Chromosome"/>
</dbReference>
<feature type="transmembrane region" description="Helical" evidence="1">
    <location>
        <begin position="218"/>
        <end position="240"/>
    </location>
</feature>
<keyword evidence="1" id="KW-0472">Membrane</keyword>
<feature type="transmembrane region" description="Helical" evidence="1">
    <location>
        <begin position="6"/>
        <end position="25"/>
    </location>
</feature>
<evidence type="ECO:0000256" key="1">
    <source>
        <dbReference type="SAM" id="Phobius"/>
    </source>
</evidence>
<reference evidence="2 3" key="1">
    <citation type="submission" date="2020-08" db="EMBL/GenBank/DDBJ databases">
        <title>The isolate Caproiciproducens sp. 7D4C2 produces n-caproate at mildly acidic conditions from hexoses: genome and rBOX comparison with related strains and chain-elongating bacteria.</title>
        <authorList>
            <person name="Esquivel-Elizondo S."/>
            <person name="Bagci C."/>
            <person name="Temovska M."/>
            <person name="Jeon B.S."/>
            <person name="Bessarab I."/>
            <person name="Williams R.B.H."/>
            <person name="Huson D.H."/>
            <person name="Angenent L.T."/>
        </authorList>
    </citation>
    <scope>NUCLEOTIDE SEQUENCE [LARGE SCALE GENOMIC DNA]</scope>
    <source>
        <strain evidence="2 3">7D4C2</strain>
    </source>
</reference>
<accession>A0A7G8T6V5</accession>
<keyword evidence="1" id="KW-1133">Transmembrane helix</keyword>
<feature type="transmembrane region" description="Helical" evidence="1">
    <location>
        <begin position="300"/>
        <end position="322"/>
    </location>
</feature>
<dbReference type="EMBL" id="CP060286">
    <property type="protein sequence ID" value="QNK39346.1"/>
    <property type="molecule type" value="Genomic_DNA"/>
</dbReference>
<dbReference type="RefSeq" id="WP_187034276.1">
    <property type="nucleotide sequence ID" value="NZ_CP060286.1"/>
</dbReference>
<evidence type="ECO:0000313" key="2">
    <source>
        <dbReference type="EMBL" id="QNK39346.1"/>
    </source>
</evidence>
<dbReference type="AlphaFoldDB" id="A0A7G8T6V5"/>
<proteinExistence type="predicted"/>
<dbReference type="KEGG" id="cfem:HCR03_11325"/>
<evidence type="ECO:0000313" key="3">
    <source>
        <dbReference type="Proteomes" id="UP000515909"/>
    </source>
</evidence>
<organism evidence="2 3">
    <name type="scientific">Caproicibacter fermentans</name>
    <dbReference type="NCBI Taxonomy" id="2576756"/>
    <lineage>
        <taxon>Bacteria</taxon>
        <taxon>Bacillati</taxon>
        <taxon>Bacillota</taxon>
        <taxon>Clostridia</taxon>
        <taxon>Eubacteriales</taxon>
        <taxon>Acutalibacteraceae</taxon>
        <taxon>Caproicibacter</taxon>
    </lineage>
</organism>
<sequence>MKKFKLGFTVMILLMETIFIGYLNYSNFVKIQKLASNSLMSDNSITVLFEKQEVPSLHNLINKYPDITILSTVYDYPDMKVFGICGNCNIDNDAYALIEGNFFTKHDFFNGVNKAVVGRNILNSNNCVEDQQGNKHFVFENTKYKIIGVLSSNISNMLDNTVYINLESINNNFRKIIIDDTNCQKAVKEIQKNYDIKTIKENNTHFMERYIFNDHDNFVLNVLVIVFIGLLMILISLFVLHNYSEELSAERIIGIDFKNILFNLLKDITYLITSNIFLAFLIYAVIYLKFLQNLRLKFYFFYFCKFSVLIYVTLCLIIYIYICISNHVFYKNGAK</sequence>
<name>A0A7G8T6V5_9FIRM</name>
<feature type="transmembrane region" description="Helical" evidence="1">
    <location>
        <begin position="268"/>
        <end position="288"/>
    </location>
</feature>
<protein>
    <submittedName>
        <fullName evidence="2">ABC transporter permease</fullName>
    </submittedName>
</protein>
<keyword evidence="1" id="KW-0812">Transmembrane</keyword>